<dbReference type="SUPFAM" id="SSF53098">
    <property type="entry name" value="Ribonuclease H-like"/>
    <property type="match status" value="1"/>
</dbReference>
<evidence type="ECO:0000313" key="2">
    <source>
        <dbReference type="EMBL" id="CAE7192478.1"/>
    </source>
</evidence>
<evidence type="ECO:0000313" key="3">
    <source>
        <dbReference type="Proteomes" id="UP000472372"/>
    </source>
</evidence>
<dbReference type="InterPro" id="IPR015242">
    <property type="entry name" value="Ydc2_cat"/>
</dbReference>
<proteinExistence type="predicted"/>
<dbReference type="InterPro" id="IPR012337">
    <property type="entry name" value="RNaseH-like_sf"/>
</dbReference>
<dbReference type="EMBL" id="HG992983">
    <property type="protein sequence ID" value="CAE7192478.1"/>
    <property type="molecule type" value="Genomic_DNA"/>
</dbReference>
<dbReference type="Gene3D" id="3.30.420.10">
    <property type="entry name" value="Ribonuclease H-like superfamily/Ribonuclease H"/>
    <property type="match status" value="1"/>
</dbReference>
<dbReference type="InterPro" id="IPR036397">
    <property type="entry name" value="RNaseH_sf"/>
</dbReference>
<feature type="region of interest" description="Disordered" evidence="1">
    <location>
        <begin position="238"/>
        <end position="278"/>
    </location>
</feature>
<accession>A0A6S6W7I1</accession>
<dbReference type="GO" id="GO:0000403">
    <property type="term" value="F:Y-form DNA binding"/>
    <property type="evidence" value="ECO:0007669"/>
    <property type="project" value="TreeGrafter"/>
</dbReference>
<dbReference type="PROSITE" id="PS50800">
    <property type="entry name" value="SAP"/>
    <property type="match status" value="1"/>
</dbReference>
<dbReference type="InterPro" id="IPR039197">
    <property type="entry name" value="Mrs1/Cce1"/>
</dbReference>
<dbReference type="GO" id="GO:0005739">
    <property type="term" value="C:mitochondrion"/>
    <property type="evidence" value="ECO:0007669"/>
    <property type="project" value="TreeGrafter"/>
</dbReference>
<evidence type="ECO:0000256" key="1">
    <source>
        <dbReference type="SAM" id="MobiDB-lite"/>
    </source>
</evidence>
<dbReference type="AlphaFoldDB" id="A0A6S6W7I1"/>
<dbReference type="Proteomes" id="UP000472372">
    <property type="component" value="Chromosome 7"/>
</dbReference>
<reference evidence="2" key="1">
    <citation type="submission" date="2021-02" db="EMBL/GenBank/DDBJ databases">
        <authorList>
            <person name="Syme A R."/>
            <person name="Syme A R."/>
            <person name="Moolhuijzen P."/>
        </authorList>
    </citation>
    <scope>NUCLEOTIDE SEQUENCE</scope>
    <source>
        <strain evidence="2">W1-1</strain>
    </source>
</reference>
<dbReference type="CDD" id="cd16963">
    <property type="entry name" value="CCE1"/>
    <property type="match status" value="1"/>
</dbReference>
<name>A0A6S6W7I1_9PLEO</name>
<feature type="region of interest" description="Disordered" evidence="1">
    <location>
        <begin position="108"/>
        <end position="127"/>
    </location>
</feature>
<sequence length="401" mass="44806">MAPKSRAVTAKSLQALLTRIGAPSSGTKAVLQDRFRHELNQSRLFNRHPKWEKSRPTDQKLRIMSIDMGIKNLAFCEAEISYPVKDSLDATMDVLRWEKINLVPTKDDIPSPVVESEETTENTRDDDVDPYSLNVLSKTAYGLVKNTILAKSPDIILIEKQRWRSGGGSAVQQWTLRVNTLEGMLWAILQTIYSERLVAQDKKAKRGSEKEKLYEVFGVDPKRVGMYWLGEQDVERGALAEASSPAKPRPAADNRIEQNGDDTPTPKKKPSRSKAEKSAKISLLRKWLSASPASTASRSSTNTPTLSFTISPHAQATQYALCSPKKSPRRRKDDDAADEIGPTEMKKLDDITDCFLQAAAWVSWESNRLQLCGVVEEKKKSEGEGLDEGVMGEMVRVMERS</sequence>
<dbReference type="GO" id="GO:0070336">
    <property type="term" value="F:flap-structured DNA binding"/>
    <property type="evidence" value="ECO:0007669"/>
    <property type="project" value="TreeGrafter"/>
</dbReference>
<dbReference type="GO" id="GO:0004520">
    <property type="term" value="F:DNA endonuclease activity"/>
    <property type="evidence" value="ECO:0007669"/>
    <property type="project" value="TreeGrafter"/>
</dbReference>
<dbReference type="InterPro" id="IPR003034">
    <property type="entry name" value="SAP_dom"/>
</dbReference>
<dbReference type="GO" id="GO:0000402">
    <property type="term" value="F:crossed form four-way junction DNA binding"/>
    <property type="evidence" value="ECO:0007669"/>
    <property type="project" value="TreeGrafter"/>
</dbReference>
<dbReference type="Pfam" id="PF09159">
    <property type="entry name" value="Ydc2-catalyt"/>
    <property type="match status" value="1"/>
</dbReference>
<gene>
    <name evidence="2" type="ORF">PTTW11_07562</name>
</gene>
<protein>
    <submittedName>
        <fullName evidence="2">Ribonuclease H protein</fullName>
    </submittedName>
</protein>
<dbReference type="PANTHER" id="PTHR28072:SF1">
    <property type="entry name" value="CRUCIFORM CUTTING ENDONUCLEASE 1, MITOCHONDRIAL-RELATED"/>
    <property type="match status" value="1"/>
</dbReference>
<organism evidence="2 3">
    <name type="scientific">Pyrenophora teres f. teres</name>
    <dbReference type="NCBI Taxonomy" id="97479"/>
    <lineage>
        <taxon>Eukaryota</taxon>
        <taxon>Fungi</taxon>
        <taxon>Dikarya</taxon>
        <taxon>Ascomycota</taxon>
        <taxon>Pezizomycotina</taxon>
        <taxon>Dothideomycetes</taxon>
        <taxon>Pleosporomycetidae</taxon>
        <taxon>Pleosporales</taxon>
        <taxon>Pleosporineae</taxon>
        <taxon>Pleosporaceae</taxon>
        <taxon>Pyrenophora</taxon>
    </lineage>
</organism>
<feature type="compositionally biased region" description="Acidic residues" evidence="1">
    <location>
        <begin position="115"/>
        <end position="127"/>
    </location>
</feature>
<dbReference type="PANTHER" id="PTHR28072">
    <property type="entry name" value="CRUCIFORM CUTTING ENDONUCLEASE 1, MITOCHONDRIAL-RELATED"/>
    <property type="match status" value="1"/>
</dbReference>